<accession>A0AA88KJ87</accession>
<gene>
    <name evidence="2" type="ORF">C9374_006532</name>
</gene>
<evidence type="ECO:0000313" key="3">
    <source>
        <dbReference type="Proteomes" id="UP000816034"/>
    </source>
</evidence>
<keyword evidence="3" id="KW-1185">Reference proteome</keyword>
<keyword evidence="1" id="KW-0233">DNA recombination</keyword>
<evidence type="ECO:0000256" key="1">
    <source>
        <dbReference type="ARBA" id="ARBA00023172"/>
    </source>
</evidence>
<dbReference type="AlphaFoldDB" id="A0AA88KJ87"/>
<dbReference type="InterPro" id="IPR011010">
    <property type="entry name" value="DNA_brk_join_enz"/>
</dbReference>
<dbReference type="EMBL" id="PYSW02000027">
    <property type="protein sequence ID" value="KAG2381543.1"/>
    <property type="molecule type" value="Genomic_DNA"/>
</dbReference>
<dbReference type="Proteomes" id="UP000816034">
    <property type="component" value="Unassembled WGS sequence"/>
</dbReference>
<dbReference type="Gene3D" id="1.10.443.10">
    <property type="entry name" value="Intergrase catalytic core"/>
    <property type="match status" value="1"/>
</dbReference>
<dbReference type="GeneID" id="68098986"/>
<organism evidence="2 3">
    <name type="scientific">Naegleria lovaniensis</name>
    <name type="common">Amoeba</name>
    <dbReference type="NCBI Taxonomy" id="51637"/>
    <lineage>
        <taxon>Eukaryota</taxon>
        <taxon>Discoba</taxon>
        <taxon>Heterolobosea</taxon>
        <taxon>Tetramitia</taxon>
        <taxon>Eutetramitia</taxon>
        <taxon>Vahlkampfiidae</taxon>
        <taxon>Naegleria</taxon>
    </lineage>
</organism>
<sequence length="652" mass="76119">MDHIKKLLKYDDKVRPNIGGRNETPTIVQVNVGEMKKRLHNMPHHDHDRPETDQYESELLSRNHEKIQAVLNNSKPLKPREKEKPKDLIPSIEPLDFTKDLDELFKGLKETLTLNFAKGTEEYQFYAMRTYVYFYNSVVAEKFLFSKYQRQPFPVKKMTFLLFLIWARQNGYAYKTVKDCFCNSFCRVIELNPILGESPRSAHPELVGGVLRSLVRKYGKKTFKVNALLNTHMLAWIDELDMNKFSDIMVKALILVGRYTGLRGDSLVHMNLSDIEFKTKDHDEDEFSVNLYMTIRKEKHLQGCETRKICVHGKKSQKYCPVISLLYYLYVRNKSMFKNGVKTWKEFLTSKDFSFAANYTDEPLFVQITNNHRVTSKDLSNLLKSSSKTHLGIIYSMRSLRSGCIIMIFITLVLIYGPDSVRSLGAIPISVWIGHLRHESAEYYIRQAITLCFNYTEFQHGVIDKNITINEIDMIYCSGLKKIVKDSTIKRFKPPRTVIDEFKLYLPRGKKYSNPELKNKPVVIPSSIKEHINETYELGIEQAERKDTAWFSFFMKCADVLQYTHNINWNQLKTSKKKLTKTVKFTLVKKWIVENWENQSDMLHEVFCAVSDSWEVPNCAFRYKRRKSDKVTVEWGGFGSTYSSSSIRAVFK</sequence>
<protein>
    <submittedName>
        <fullName evidence="2">Uncharacterized protein</fullName>
    </submittedName>
</protein>
<dbReference type="SUPFAM" id="SSF56349">
    <property type="entry name" value="DNA breaking-rejoining enzymes"/>
    <property type="match status" value="1"/>
</dbReference>
<evidence type="ECO:0000313" key="2">
    <source>
        <dbReference type="EMBL" id="KAG2381543.1"/>
    </source>
</evidence>
<comment type="caution">
    <text evidence="2">The sequence shown here is derived from an EMBL/GenBank/DDBJ whole genome shotgun (WGS) entry which is preliminary data.</text>
</comment>
<dbReference type="GO" id="GO:0006310">
    <property type="term" value="P:DNA recombination"/>
    <property type="evidence" value="ECO:0007669"/>
    <property type="project" value="UniProtKB-KW"/>
</dbReference>
<dbReference type="GO" id="GO:0015074">
    <property type="term" value="P:DNA integration"/>
    <property type="evidence" value="ECO:0007669"/>
    <property type="project" value="InterPro"/>
</dbReference>
<dbReference type="RefSeq" id="XP_044547223.1">
    <property type="nucleotide sequence ID" value="XM_044696403.1"/>
</dbReference>
<name>A0AA88KJ87_NAELO</name>
<dbReference type="InterPro" id="IPR013762">
    <property type="entry name" value="Integrase-like_cat_sf"/>
</dbReference>
<proteinExistence type="predicted"/>
<reference evidence="2 3" key="1">
    <citation type="journal article" date="2018" name="BMC Genomics">
        <title>The genome of Naegleria lovaniensis, the basis for a comparative approach to unravel pathogenicity factors of the human pathogenic amoeba N. fowleri.</title>
        <authorList>
            <person name="Liechti N."/>
            <person name="Schurch N."/>
            <person name="Bruggmann R."/>
            <person name="Wittwer M."/>
        </authorList>
    </citation>
    <scope>NUCLEOTIDE SEQUENCE [LARGE SCALE GENOMIC DNA]</scope>
    <source>
        <strain evidence="2 3">ATCC 30569</strain>
    </source>
</reference>
<dbReference type="GO" id="GO:0003677">
    <property type="term" value="F:DNA binding"/>
    <property type="evidence" value="ECO:0007669"/>
    <property type="project" value="InterPro"/>
</dbReference>